<dbReference type="AlphaFoldDB" id="R0GGG1"/>
<keyword evidence="1" id="KW-0520">NAD</keyword>
<dbReference type="STRING" id="81985.R0GGG1"/>
<accession>R0GGG1</accession>
<keyword evidence="2" id="KW-0472">Membrane</keyword>
<evidence type="ECO:0000313" key="5">
    <source>
        <dbReference type="Proteomes" id="UP000029121"/>
    </source>
</evidence>
<name>R0GGG1_9BRAS</name>
<sequence>MENTSYKKDQVFISFRGRDERFGFLTHLKQKLIDGNVNVFTDDNVTGQPLQNLFGHIRNSRIAIVIFSENYAESHWCLEELVEIKKCLETEKLSAVIPIFHKVQVSSVREQSGIFGEKFLALQNSLLAKEVTAKKIRRINSKIKKWRKALEIVTGMAGLTYDNNSPELAFVDKVVEKVNINLANIAAGEGRNTTPGTSKTSLGNQSNHIIYNVHQLNIIQHHRSKSLGVLSPSYNPEGDTESNDLKPLSRAIRRTVSDLDYRDQVGLSPFERVMVQKNAEIPTVDAVMAQEQAEISTVEAVKVQEQVENQQSIENVPEKKKRWPNLPFISALLVGALFVSYMVRRKRRSKGTAELNLPLQATANLF</sequence>
<dbReference type="EMBL" id="KB870811">
    <property type="protein sequence ID" value="EOA15864.1"/>
    <property type="molecule type" value="Genomic_DNA"/>
</dbReference>
<feature type="transmembrane region" description="Helical" evidence="2">
    <location>
        <begin position="323"/>
        <end position="343"/>
    </location>
</feature>
<dbReference type="PANTHER" id="PTHR32009:SF109">
    <property type="entry name" value="TOLL-INTERLEUKIN-RESISTANCE (TIR) DOMAIN FAMILY PROTEIN"/>
    <property type="match status" value="1"/>
</dbReference>
<gene>
    <name evidence="4" type="ORF">CARUB_v10007726mg</name>
</gene>
<dbReference type="OrthoDB" id="1100435at2759"/>
<dbReference type="FunFam" id="3.40.50.10140:FF:000007">
    <property type="entry name" value="Disease resistance protein (TIR-NBS-LRR class)"/>
    <property type="match status" value="1"/>
</dbReference>
<dbReference type="PANTHER" id="PTHR32009">
    <property type="entry name" value="TMV RESISTANCE PROTEIN N-LIKE"/>
    <property type="match status" value="1"/>
</dbReference>
<keyword evidence="2" id="KW-1133">Transmembrane helix</keyword>
<evidence type="ECO:0000259" key="3">
    <source>
        <dbReference type="PROSITE" id="PS50104"/>
    </source>
</evidence>
<protein>
    <recommendedName>
        <fullName evidence="3">TIR domain-containing protein</fullName>
    </recommendedName>
</protein>
<dbReference type="SUPFAM" id="SSF52200">
    <property type="entry name" value="Toll/Interleukin receptor TIR domain"/>
    <property type="match status" value="1"/>
</dbReference>
<proteinExistence type="predicted"/>
<feature type="domain" description="TIR" evidence="3">
    <location>
        <begin position="7"/>
        <end position="178"/>
    </location>
</feature>
<dbReference type="PROSITE" id="PS50104">
    <property type="entry name" value="TIR"/>
    <property type="match status" value="1"/>
</dbReference>
<keyword evidence="2" id="KW-0812">Transmembrane</keyword>
<dbReference type="GO" id="GO:0007165">
    <property type="term" value="P:signal transduction"/>
    <property type="evidence" value="ECO:0007669"/>
    <property type="project" value="InterPro"/>
</dbReference>
<dbReference type="Gene3D" id="3.40.50.10140">
    <property type="entry name" value="Toll/interleukin-1 receptor homology (TIR) domain"/>
    <property type="match status" value="1"/>
</dbReference>
<dbReference type="Proteomes" id="UP000029121">
    <property type="component" value="Unassembled WGS sequence"/>
</dbReference>
<dbReference type="Pfam" id="PF01582">
    <property type="entry name" value="TIR"/>
    <property type="match status" value="1"/>
</dbReference>
<keyword evidence="5" id="KW-1185">Reference proteome</keyword>
<dbReference type="KEGG" id="crb:17879837"/>
<evidence type="ECO:0000256" key="2">
    <source>
        <dbReference type="SAM" id="Phobius"/>
    </source>
</evidence>
<reference evidence="5" key="1">
    <citation type="journal article" date="2013" name="Nat. Genet.">
        <title>The Capsella rubella genome and the genomic consequences of rapid mating system evolution.</title>
        <authorList>
            <person name="Slotte T."/>
            <person name="Hazzouri K.M."/>
            <person name="Agren J.A."/>
            <person name="Koenig D."/>
            <person name="Maumus F."/>
            <person name="Guo Y.L."/>
            <person name="Steige K."/>
            <person name="Platts A.E."/>
            <person name="Escobar J.S."/>
            <person name="Newman L.K."/>
            <person name="Wang W."/>
            <person name="Mandakova T."/>
            <person name="Vello E."/>
            <person name="Smith L.M."/>
            <person name="Henz S.R."/>
            <person name="Steffen J."/>
            <person name="Takuno S."/>
            <person name="Brandvain Y."/>
            <person name="Coop G."/>
            <person name="Andolfatto P."/>
            <person name="Hu T.T."/>
            <person name="Blanchette M."/>
            <person name="Clark R.M."/>
            <person name="Quesneville H."/>
            <person name="Nordborg M."/>
            <person name="Gaut B.S."/>
            <person name="Lysak M.A."/>
            <person name="Jenkins J."/>
            <person name="Grimwood J."/>
            <person name="Chapman J."/>
            <person name="Prochnik S."/>
            <person name="Shu S."/>
            <person name="Rokhsar D."/>
            <person name="Schmutz J."/>
            <person name="Weigel D."/>
            <person name="Wright S.I."/>
        </authorList>
    </citation>
    <scope>NUCLEOTIDE SEQUENCE [LARGE SCALE GENOMIC DNA]</scope>
    <source>
        <strain evidence="5">cv. Monte Gargano</strain>
    </source>
</reference>
<evidence type="ECO:0000313" key="4">
    <source>
        <dbReference type="EMBL" id="EOA15864.1"/>
    </source>
</evidence>
<dbReference type="SMART" id="SM00255">
    <property type="entry name" value="TIR"/>
    <property type="match status" value="1"/>
</dbReference>
<evidence type="ECO:0000256" key="1">
    <source>
        <dbReference type="ARBA" id="ARBA00023027"/>
    </source>
</evidence>
<dbReference type="InterPro" id="IPR035897">
    <property type="entry name" value="Toll_tir_struct_dom_sf"/>
</dbReference>
<dbReference type="InterPro" id="IPR000157">
    <property type="entry name" value="TIR_dom"/>
</dbReference>
<organism evidence="4 5">
    <name type="scientific">Capsella rubella</name>
    <dbReference type="NCBI Taxonomy" id="81985"/>
    <lineage>
        <taxon>Eukaryota</taxon>
        <taxon>Viridiplantae</taxon>
        <taxon>Streptophyta</taxon>
        <taxon>Embryophyta</taxon>
        <taxon>Tracheophyta</taxon>
        <taxon>Spermatophyta</taxon>
        <taxon>Magnoliopsida</taxon>
        <taxon>eudicotyledons</taxon>
        <taxon>Gunneridae</taxon>
        <taxon>Pentapetalae</taxon>
        <taxon>rosids</taxon>
        <taxon>malvids</taxon>
        <taxon>Brassicales</taxon>
        <taxon>Brassicaceae</taxon>
        <taxon>Camelineae</taxon>
        <taxon>Capsella</taxon>
    </lineage>
</organism>